<dbReference type="RefSeq" id="WP_188368143.1">
    <property type="nucleotide sequence ID" value="NZ_BMDT01000010.1"/>
</dbReference>
<dbReference type="Gene3D" id="3.40.50.80">
    <property type="entry name" value="Nucleotide-binding domain of ferredoxin-NADP reductase (FNR) module"/>
    <property type="match status" value="1"/>
</dbReference>
<dbReference type="InterPro" id="IPR017938">
    <property type="entry name" value="Riboflavin_synthase-like_b-brl"/>
</dbReference>
<organism evidence="1 2">
    <name type="scientific">Enterococcus alcedinis</name>
    <dbReference type="NCBI Taxonomy" id="1274384"/>
    <lineage>
        <taxon>Bacteria</taxon>
        <taxon>Bacillati</taxon>
        <taxon>Bacillota</taxon>
        <taxon>Bacilli</taxon>
        <taxon>Lactobacillales</taxon>
        <taxon>Enterococcaceae</taxon>
        <taxon>Enterococcus</taxon>
    </lineage>
</organism>
<evidence type="ECO:0000313" key="2">
    <source>
        <dbReference type="Proteomes" id="UP000622610"/>
    </source>
</evidence>
<protein>
    <recommendedName>
        <fullName evidence="3">FAD-binding FR-type domain-containing protein</fullName>
    </recommendedName>
</protein>
<accession>A0A917JIK0</accession>
<sequence length="237" mass="26658">MEIYWTKIKEIIEETPEIRTYHLECPVGVTWEEGAHIHLALEGFNAGDKPNRALVRHMSISTVQKETTIGITTRLKEERSEFKTILGNLAIGDQVAVFKIKSNLALRRENRNVYLLSSGVGLASFRPLVLQYLGDNKEINKIHSLHISDKNDRLFESVFNGQSTPTLTSEVVNQRSDYYDSVQSLAVDKEGLFYLVGSDEFLTQNISLLLEAGIPAGQIVIDKHENKRALFLSEAAV</sequence>
<dbReference type="SUPFAM" id="SSF52343">
    <property type="entry name" value="Ferredoxin reductase-like, C-terminal NADP-linked domain"/>
    <property type="match status" value="1"/>
</dbReference>
<dbReference type="EMBL" id="BMDT01000010">
    <property type="protein sequence ID" value="GGI66311.1"/>
    <property type="molecule type" value="Genomic_DNA"/>
</dbReference>
<dbReference type="AlphaFoldDB" id="A0A917JIK0"/>
<dbReference type="Gene3D" id="2.40.30.10">
    <property type="entry name" value="Translation factors"/>
    <property type="match status" value="1"/>
</dbReference>
<evidence type="ECO:0000313" key="1">
    <source>
        <dbReference type="EMBL" id="GGI66311.1"/>
    </source>
</evidence>
<dbReference type="SUPFAM" id="SSF63380">
    <property type="entry name" value="Riboflavin synthase domain-like"/>
    <property type="match status" value="1"/>
</dbReference>
<reference evidence="1" key="1">
    <citation type="journal article" date="2014" name="Int. J. Syst. Evol. Microbiol.">
        <title>Complete genome sequence of Corynebacterium casei LMG S-19264T (=DSM 44701T), isolated from a smear-ripened cheese.</title>
        <authorList>
            <consortium name="US DOE Joint Genome Institute (JGI-PGF)"/>
            <person name="Walter F."/>
            <person name="Albersmeier A."/>
            <person name="Kalinowski J."/>
            <person name="Ruckert C."/>
        </authorList>
    </citation>
    <scope>NUCLEOTIDE SEQUENCE</scope>
    <source>
        <strain evidence="1">CCM 8433</strain>
    </source>
</reference>
<reference evidence="1" key="2">
    <citation type="submission" date="2020-09" db="EMBL/GenBank/DDBJ databases">
        <authorList>
            <person name="Sun Q."/>
            <person name="Sedlacek I."/>
        </authorList>
    </citation>
    <scope>NUCLEOTIDE SEQUENCE</scope>
    <source>
        <strain evidence="1">CCM 8433</strain>
    </source>
</reference>
<gene>
    <name evidence="1" type="ORF">GCM10011482_19650</name>
</gene>
<keyword evidence="2" id="KW-1185">Reference proteome</keyword>
<dbReference type="InterPro" id="IPR039261">
    <property type="entry name" value="FNR_nucleotide-bd"/>
</dbReference>
<comment type="caution">
    <text evidence="1">The sequence shown here is derived from an EMBL/GenBank/DDBJ whole genome shotgun (WGS) entry which is preliminary data.</text>
</comment>
<proteinExistence type="predicted"/>
<dbReference type="Proteomes" id="UP000622610">
    <property type="component" value="Unassembled WGS sequence"/>
</dbReference>
<evidence type="ECO:0008006" key="3">
    <source>
        <dbReference type="Google" id="ProtNLM"/>
    </source>
</evidence>
<name>A0A917JIK0_9ENTE</name>